<evidence type="ECO:0000256" key="3">
    <source>
        <dbReference type="ARBA" id="ARBA00022490"/>
    </source>
</evidence>
<accession>A0ABX7T5S4</accession>
<evidence type="ECO:0000256" key="2">
    <source>
        <dbReference type="ARBA" id="ARBA00008787"/>
    </source>
</evidence>
<dbReference type="EMBL" id="CP071794">
    <property type="protein sequence ID" value="QTD55467.1"/>
    <property type="molecule type" value="Genomic_DNA"/>
</dbReference>
<proteinExistence type="inferred from homology"/>
<evidence type="ECO:0000313" key="7">
    <source>
        <dbReference type="Proteomes" id="UP000663923"/>
    </source>
</evidence>
<keyword evidence="7" id="KW-1185">Reference proteome</keyword>
<keyword evidence="5" id="KW-0143">Chaperone</keyword>
<keyword evidence="3" id="KW-0963">Cytoplasm</keyword>
<sequence length="141" mass="15864">MTFQSNIRRASSYKSIQKNSNVLSANPYDLVAVLFAELRDSLDLMIESARRNDKGRMFECRAKALSILNGLDESLDFDAAGDLAQTLHTIYVEAARRIQAEIDVSFIERVESAREMLHEIEKAWMAIAPGAQQVDSLRRAS</sequence>
<evidence type="ECO:0000256" key="1">
    <source>
        <dbReference type="ARBA" id="ARBA00004514"/>
    </source>
</evidence>
<dbReference type="InterPro" id="IPR036584">
    <property type="entry name" value="FliS_sf"/>
</dbReference>
<dbReference type="SUPFAM" id="SSF101116">
    <property type="entry name" value="Flagellar export chaperone FliS"/>
    <property type="match status" value="1"/>
</dbReference>
<keyword evidence="6" id="KW-0966">Cell projection</keyword>
<keyword evidence="4" id="KW-1005">Bacterial flagellum biogenesis</keyword>
<dbReference type="PANTHER" id="PTHR34773:SF1">
    <property type="entry name" value="FLAGELLAR SECRETION CHAPERONE FLIS"/>
    <property type="match status" value="1"/>
</dbReference>
<evidence type="ECO:0000256" key="4">
    <source>
        <dbReference type="ARBA" id="ARBA00022795"/>
    </source>
</evidence>
<keyword evidence="6" id="KW-0969">Cilium</keyword>
<evidence type="ECO:0000256" key="5">
    <source>
        <dbReference type="ARBA" id="ARBA00023186"/>
    </source>
</evidence>
<dbReference type="Pfam" id="PF02561">
    <property type="entry name" value="FliS"/>
    <property type="match status" value="1"/>
</dbReference>
<reference evidence="6 7" key="1">
    <citation type="submission" date="2021-03" db="EMBL/GenBank/DDBJ databases">
        <title>Complete genome of Parasphingorhabdus_sp.JHSY0214.</title>
        <authorList>
            <person name="Yoo J.H."/>
            <person name="Bae J.W."/>
        </authorList>
    </citation>
    <scope>NUCLEOTIDE SEQUENCE [LARGE SCALE GENOMIC DNA]</scope>
    <source>
        <strain evidence="6 7">JHSY0214</strain>
    </source>
</reference>
<dbReference type="InterPro" id="IPR003713">
    <property type="entry name" value="FliS"/>
</dbReference>
<gene>
    <name evidence="6" type="ORF">J4G78_14835</name>
</gene>
<dbReference type="Proteomes" id="UP000663923">
    <property type="component" value="Chromosome"/>
</dbReference>
<dbReference type="PANTHER" id="PTHR34773">
    <property type="entry name" value="FLAGELLAR SECRETION CHAPERONE FLIS"/>
    <property type="match status" value="1"/>
</dbReference>
<evidence type="ECO:0000313" key="6">
    <source>
        <dbReference type="EMBL" id="QTD55467.1"/>
    </source>
</evidence>
<comment type="subcellular location">
    <subcellularLocation>
        <location evidence="1">Cytoplasm</location>
        <location evidence="1">Cytosol</location>
    </subcellularLocation>
</comment>
<dbReference type="RefSeq" id="WP_207987305.1">
    <property type="nucleotide sequence ID" value="NZ_CP071794.1"/>
</dbReference>
<name>A0ABX7T5S4_9SPHN</name>
<organism evidence="6 7">
    <name type="scientific">Parasphingorhabdus cellanae</name>
    <dbReference type="NCBI Taxonomy" id="2806553"/>
    <lineage>
        <taxon>Bacteria</taxon>
        <taxon>Pseudomonadati</taxon>
        <taxon>Pseudomonadota</taxon>
        <taxon>Alphaproteobacteria</taxon>
        <taxon>Sphingomonadales</taxon>
        <taxon>Sphingomonadaceae</taxon>
        <taxon>Parasphingorhabdus</taxon>
    </lineage>
</organism>
<protein>
    <submittedName>
        <fullName evidence="6">Flagellar protein FliS</fullName>
    </submittedName>
</protein>
<comment type="similarity">
    <text evidence="2">Belongs to the FliS family.</text>
</comment>
<dbReference type="Gene3D" id="1.20.120.340">
    <property type="entry name" value="Flagellar protein FliS"/>
    <property type="match status" value="1"/>
</dbReference>
<keyword evidence="6" id="KW-0282">Flagellum</keyword>